<keyword evidence="7" id="KW-1185">Reference proteome</keyword>
<keyword evidence="3 5" id="KW-1133">Transmembrane helix</keyword>
<comment type="caution">
    <text evidence="6">The sequence shown here is derived from an EMBL/GenBank/DDBJ whole genome shotgun (WGS) entry which is preliminary data.</text>
</comment>
<evidence type="ECO:0000256" key="4">
    <source>
        <dbReference type="ARBA" id="ARBA00023136"/>
    </source>
</evidence>
<comment type="subcellular location">
    <subcellularLocation>
        <location evidence="1">Membrane</location>
        <topology evidence="1">Multi-pass membrane protein</topology>
    </subcellularLocation>
</comment>
<reference evidence="6 7" key="1">
    <citation type="journal article" date="2021" name="ISME Commun">
        <title>Automated analysis of genomic sequences facilitates high-throughput and comprehensive description of bacteria.</title>
        <authorList>
            <person name="Hitch T.C.A."/>
        </authorList>
    </citation>
    <scope>NUCLEOTIDE SEQUENCE [LARGE SCALE GENOMIC DNA]</scope>
    <source>
        <strain evidence="6 7">Sanger_23</strain>
    </source>
</reference>
<dbReference type="Pfam" id="PF02674">
    <property type="entry name" value="Colicin_V"/>
    <property type="match status" value="1"/>
</dbReference>
<feature type="transmembrane region" description="Helical" evidence="5">
    <location>
        <begin position="133"/>
        <end position="155"/>
    </location>
</feature>
<evidence type="ECO:0000256" key="5">
    <source>
        <dbReference type="SAM" id="Phobius"/>
    </source>
</evidence>
<evidence type="ECO:0000256" key="1">
    <source>
        <dbReference type="ARBA" id="ARBA00004141"/>
    </source>
</evidence>
<evidence type="ECO:0000256" key="3">
    <source>
        <dbReference type="ARBA" id="ARBA00022989"/>
    </source>
</evidence>
<sequence length="237" mass="26552">MNLTWLGIVVLVLIAGACITGFQKGFVKEVVATFFVLFSIIISGALNPYVSSFLRERTPVYNMVKENCRGVVEEKLDGTSDGFGEQKQKEFVDDLNLPEFIKKNILENNTAKGYQQLAANTFSEYIADYLTGIVMNGISFLITYFLARLFIGFLIKVLDILTKFPVVHGMNKLAGALVGGAKAILLLWIALLLLTICYNTQIGKMGIQMVEKDPFLSFMYDNNFLIRIFINILQGFQ</sequence>
<proteinExistence type="predicted"/>
<keyword evidence="4 5" id="KW-0472">Membrane</keyword>
<feature type="transmembrane region" description="Helical" evidence="5">
    <location>
        <begin position="175"/>
        <end position="198"/>
    </location>
</feature>
<keyword evidence="2 5" id="KW-0812">Transmembrane</keyword>
<organism evidence="6 7">
    <name type="scientific">Blautia ammoniilytica</name>
    <dbReference type="NCBI Taxonomy" id="2981782"/>
    <lineage>
        <taxon>Bacteria</taxon>
        <taxon>Bacillati</taxon>
        <taxon>Bacillota</taxon>
        <taxon>Clostridia</taxon>
        <taxon>Lachnospirales</taxon>
        <taxon>Lachnospiraceae</taxon>
        <taxon>Blautia</taxon>
    </lineage>
</organism>
<accession>A0ABT2TX16</accession>
<evidence type="ECO:0000313" key="7">
    <source>
        <dbReference type="Proteomes" id="UP001652409"/>
    </source>
</evidence>
<dbReference type="InterPro" id="IPR003825">
    <property type="entry name" value="Colicin-V_CvpA"/>
</dbReference>
<gene>
    <name evidence="6" type="ORF">OCV61_15470</name>
</gene>
<protein>
    <submittedName>
        <fullName evidence="6">CvpA family protein</fullName>
    </submittedName>
</protein>
<evidence type="ECO:0000313" key="6">
    <source>
        <dbReference type="EMBL" id="MCU6766783.1"/>
    </source>
</evidence>
<dbReference type="Proteomes" id="UP001652409">
    <property type="component" value="Unassembled WGS sequence"/>
</dbReference>
<dbReference type="RefSeq" id="WP_158422574.1">
    <property type="nucleotide sequence ID" value="NZ_JAOQJL010000039.1"/>
</dbReference>
<evidence type="ECO:0000256" key="2">
    <source>
        <dbReference type="ARBA" id="ARBA00022692"/>
    </source>
</evidence>
<name>A0ABT2TX16_9FIRM</name>
<dbReference type="EMBL" id="JAOQJL010000039">
    <property type="protein sequence ID" value="MCU6766783.1"/>
    <property type="molecule type" value="Genomic_DNA"/>
</dbReference>
<feature type="transmembrane region" description="Helical" evidence="5">
    <location>
        <begin position="30"/>
        <end position="50"/>
    </location>
</feature>